<gene>
    <name evidence="1" type="ORF">pneo_cds_733</name>
</gene>
<accession>A0A2U7UDD7</accession>
<dbReference type="KEGG" id="vg:36843053"/>
<organism evidence="1">
    <name type="scientific">Pandoravirus neocaledonia</name>
    <dbReference type="NCBI Taxonomy" id="2107708"/>
    <lineage>
        <taxon>Viruses</taxon>
        <taxon>Pandoravirus</taxon>
    </lineage>
</organism>
<evidence type="ECO:0000313" key="1">
    <source>
        <dbReference type="EMBL" id="AVK76340.1"/>
    </source>
</evidence>
<dbReference type="GeneID" id="36843053"/>
<name>A0A2U7UDD7_9VIRU</name>
<dbReference type="EMBL" id="MG011690">
    <property type="protein sequence ID" value="AVK76340.1"/>
    <property type="molecule type" value="Genomic_DNA"/>
</dbReference>
<reference evidence="1" key="1">
    <citation type="journal article" date="2018" name="Nat. Commun.">
        <title>Diversity and evolution of the emerging Pandoraviridae family.</title>
        <authorList>
            <person name="Legendre M."/>
            <person name="Fabre E."/>
            <person name="Poirot O."/>
            <person name="Jeudy S."/>
            <person name="Lartigue A."/>
            <person name="Alempic J.M."/>
            <person name="Beucher L."/>
            <person name="Philippe N."/>
            <person name="Bertaux L."/>
            <person name="Christo-Foroux E."/>
            <person name="Labadie K."/>
            <person name="Coute Y."/>
            <person name="Abergel C."/>
            <person name="Claverie J.M."/>
        </authorList>
    </citation>
    <scope>NUCLEOTIDE SEQUENCE [LARGE SCALE GENOMIC DNA]</scope>
    <source>
        <strain evidence="1">Neocaledonia</strain>
    </source>
</reference>
<dbReference type="Proteomes" id="UP000249287">
    <property type="component" value="Segment"/>
</dbReference>
<sequence>MTTAVAADVDRAGTGADPADLLPVELWHKILNGCDDRKGLLFLDPRFRFAARATCALWRAILERSGPDFAAALNAPPWRCQTARPWPLHPWYRALMDGRAVCLSALVTMIAHGAGGWHADPETFVGWFSTHVPRAHRHHAALVMLMSPAAHVVEYVCEVRARDADSATEGRLFDVLACGLKRLTRGPTYRSLQARLYNWSRITVAVGRLVDSAIEKEHDGLLRQIIQAQDGIVHRRHWKMALRASGPACLDCIADCEPRYDISQITEERLASKTIAGAVKYGRHWVLDRMRAKCSAFKPSDVFAEAMAQGAVSTLDWVRAHFKKWLLQSIAGLTVTAVNKMSRAAADAENKAERSFGWICDHMRSAFGPADRGALFNAIVAGRHFRLLLFLLDRHFFRVNAKVMARAFALCLAERDHLRSACALLKAADAYFPSDVDLWHRVIVPAMYEKGNVRANCLARVLCAVALGVRADRGDVYILDGTREKSVWCADGQCWCDPQTEMAASLAEQLLRWCRPVARFDNMGAGRLYDRTRLPTRTYMALRRLAMNNSAYPSRPDPRDPDPPLFY</sequence>
<proteinExistence type="predicted"/>
<protein>
    <submittedName>
        <fullName evidence="1">F-box domain containing protein</fullName>
    </submittedName>
</protein>
<dbReference type="RefSeq" id="YP_009482343.1">
    <property type="nucleotide sequence ID" value="NC_037666.1"/>
</dbReference>